<dbReference type="EMBL" id="JBHMAG010000018">
    <property type="protein sequence ID" value="MFB9755830.1"/>
    <property type="molecule type" value="Genomic_DNA"/>
</dbReference>
<dbReference type="Pfam" id="PF22725">
    <property type="entry name" value="GFO_IDH_MocA_C3"/>
    <property type="match status" value="1"/>
</dbReference>
<dbReference type="Gene3D" id="3.30.360.10">
    <property type="entry name" value="Dihydrodipicolinate Reductase, domain 2"/>
    <property type="match status" value="1"/>
</dbReference>
<dbReference type="SUPFAM" id="SSF55347">
    <property type="entry name" value="Glyceraldehyde-3-phosphate dehydrogenase-like, C-terminal domain"/>
    <property type="match status" value="1"/>
</dbReference>
<dbReference type="InterPro" id="IPR000683">
    <property type="entry name" value="Gfo/Idh/MocA-like_OxRdtase_N"/>
</dbReference>
<name>A0ABV5W5H6_9BACL</name>
<feature type="domain" description="Gfo/Idh/MocA-like oxidoreductase N-terminal" evidence="1">
    <location>
        <begin position="27"/>
        <end position="115"/>
    </location>
</feature>
<organism evidence="3 4">
    <name type="scientific">Paenibacillus hodogayensis</name>
    <dbReference type="NCBI Taxonomy" id="279208"/>
    <lineage>
        <taxon>Bacteria</taxon>
        <taxon>Bacillati</taxon>
        <taxon>Bacillota</taxon>
        <taxon>Bacilli</taxon>
        <taxon>Bacillales</taxon>
        <taxon>Paenibacillaceae</taxon>
        <taxon>Paenibacillus</taxon>
    </lineage>
</organism>
<dbReference type="SUPFAM" id="SSF51735">
    <property type="entry name" value="NAD(P)-binding Rossmann-fold domains"/>
    <property type="match status" value="1"/>
</dbReference>
<dbReference type="InterPro" id="IPR036291">
    <property type="entry name" value="NAD(P)-bd_dom_sf"/>
</dbReference>
<dbReference type="Gene3D" id="3.40.50.720">
    <property type="entry name" value="NAD(P)-binding Rossmann-like Domain"/>
    <property type="match status" value="1"/>
</dbReference>
<feature type="domain" description="GFO/IDH/MocA-like oxidoreductase" evidence="2">
    <location>
        <begin position="130"/>
        <end position="258"/>
    </location>
</feature>
<dbReference type="InterPro" id="IPR051317">
    <property type="entry name" value="Gfo/Idh/MocA_oxidoreduct"/>
</dbReference>
<protein>
    <submittedName>
        <fullName evidence="3">Gfo/Idh/MocA family protein</fullName>
    </submittedName>
</protein>
<dbReference type="RefSeq" id="WP_344908891.1">
    <property type="nucleotide sequence ID" value="NZ_BAAAYO010000006.1"/>
</dbReference>
<evidence type="ECO:0000313" key="4">
    <source>
        <dbReference type="Proteomes" id="UP001589619"/>
    </source>
</evidence>
<accession>A0ABV5W5H6</accession>
<evidence type="ECO:0000259" key="2">
    <source>
        <dbReference type="Pfam" id="PF22725"/>
    </source>
</evidence>
<reference evidence="3 4" key="1">
    <citation type="submission" date="2024-09" db="EMBL/GenBank/DDBJ databases">
        <authorList>
            <person name="Sun Q."/>
            <person name="Mori K."/>
        </authorList>
    </citation>
    <scope>NUCLEOTIDE SEQUENCE [LARGE SCALE GENOMIC DNA]</scope>
    <source>
        <strain evidence="3 4">JCM 12520</strain>
    </source>
</reference>
<dbReference type="Proteomes" id="UP001589619">
    <property type="component" value="Unassembled WGS sequence"/>
</dbReference>
<dbReference type="Pfam" id="PF01408">
    <property type="entry name" value="GFO_IDH_MocA"/>
    <property type="match status" value="1"/>
</dbReference>
<keyword evidence="4" id="KW-1185">Reference proteome</keyword>
<comment type="caution">
    <text evidence="3">The sequence shown here is derived from an EMBL/GenBank/DDBJ whole genome shotgun (WGS) entry which is preliminary data.</text>
</comment>
<evidence type="ECO:0000313" key="3">
    <source>
        <dbReference type="EMBL" id="MFB9755830.1"/>
    </source>
</evidence>
<dbReference type="InterPro" id="IPR055170">
    <property type="entry name" value="GFO_IDH_MocA-like_dom"/>
</dbReference>
<evidence type="ECO:0000259" key="1">
    <source>
        <dbReference type="Pfam" id="PF01408"/>
    </source>
</evidence>
<gene>
    <name evidence="3" type="ORF">ACFFNY_29975</name>
</gene>
<sequence length="342" mass="38246">MTKSYTFAVAGAQSGHIDGCVGDLLADGHRCKGIFEDDRRAAQTFAEKWKVPSLASLDEAFAPEVDFIVSAARNDLKIDLIERCEAAGIGIMLDKPAVTGREGLERLRAVVERSGIAIGLLLSERYRAVIREAKRRIVDGELGELVSLSLRKPHRLSPEARQDWFYAKDQNGGILLDLFIHDFDLLRFLTGQELVSLHSRKAKRIMPERAEFYDTASVQAVLEEGIIAQLYTDWHAPRTCWSYGDCRIFIIGTNGSMELRLTGDPLLEEAGNELLLLATSERGLHRAEIRAERMSMARDFVNRLEGGPSLLTNMDIYLASRASVEADEQAVVYNRFQTDDTE</sequence>
<dbReference type="PANTHER" id="PTHR43708">
    <property type="entry name" value="CONSERVED EXPRESSED OXIDOREDUCTASE (EUROFUNG)"/>
    <property type="match status" value="1"/>
</dbReference>
<dbReference type="PANTHER" id="PTHR43708:SF8">
    <property type="entry name" value="OXIDOREDUCTASE"/>
    <property type="match status" value="1"/>
</dbReference>
<proteinExistence type="predicted"/>